<evidence type="ECO:0000256" key="1">
    <source>
        <dbReference type="SAM" id="SignalP"/>
    </source>
</evidence>
<dbReference type="STRING" id="1305737.GCA_000526355_01199"/>
<dbReference type="eggNOG" id="ENOG5032X7H">
    <property type="taxonomic scope" value="Bacteria"/>
</dbReference>
<accession>A0A0P7XD03</accession>
<keyword evidence="1" id="KW-0732">Signal</keyword>
<proteinExistence type="predicted"/>
<sequence length="166" mass="18906">MKKQLVLIALLLGSYSLVAQSLEGRIRVEGFRSGQVLRESVPVDLFKSFKQDKYKIQFSYKADQVGKRGIVLFDMKTTLIKDGKTIHQSSRKNWPWLPGDMYVPVEAFDLISALQKVAYSDMGRRLDFGGLEKNLSSGNYKIKLEMVPVGEIRGRIIPAEFSFRIE</sequence>
<comment type="caution">
    <text evidence="2">The sequence shown here is derived from an EMBL/GenBank/DDBJ whole genome shotgun (WGS) entry which is preliminary data.</text>
</comment>
<evidence type="ECO:0000313" key="3">
    <source>
        <dbReference type="Proteomes" id="UP000050421"/>
    </source>
</evidence>
<name>A0A0P7XD03_9BACT</name>
<evidence type="ECO:0000313" key="2">
    <source>
        <dbReference type="EMBL" id="KPQ13345.1"/>
    </source>
</evidence>
<dbReference type="AlphaFoldDB" id="A0A0P7XD03"/>
<dbReference type="Proteomes" id="UP000050421">
    <property type="component" value="Unassembled WGS sequence"/>
</dbReference>
<gene>
    <name evidence="2" type="ORF">HLUCCX10_13280</name>
</gene>
<feature type="signal peptide" evidence="1">
    <location>
        <begin position="1"/>
        <end position="19"/>
    </location>
</feature>
<evidence type="ECO:0008006" key="4">
    <source>
        <dbReference type="Google" id="ProtNLM"/>
    </source>
</evidence>
<protein>
    <recommendedName>
        <fullName evidence="4">Periplasmic protein</fullName>
    </recommendedName>
</protein>
<dbReference type="EMBL" id="LJXT01000093">
    <property type="protein sequence ID" value="KPQ13345.1"/>
    <property type="molecule type" value="Genomic_DNA"/>
</dbReference>
<dbReference type="PATRIC" id="fig|1305737.6.peg.3373"/>
<organism evidence="2 3">
    <name type="scientific">Algoriphagus marincola HL-49</name>
    <dbReference type="NCBI Taxonomy" id="1305737"/>
    <lineage>
        <taxon>Bacteria</taxon>
        <taxon>Pseudomonadati</taxon>
        <taxon>Bacteroidota</taxon>
        <taxon>Cytophagia</taxon>
        <taxon>Cytophagales</taxon>
        <taxon>Cyclobacteriaceae</taxon>
        <taxon>Algoriphagus</taxon>
    </lineage>
</organism>
<reference evidence="2 3" key="1">
    <citation type="submission" date="2015-09" db="EMBL/GenBank/DDBJ databases">
        <title>Identification and resolution of microdiversity through metagenomic sequencing of parallel consortia.</title>
        <authorList>
            <person name="Nelson W.C."/>
            <person name="Romine M.F."/>
            <person name="Lindemann S.R."/>
        </authorList>
    </citation>
    <scope>NUCLEOTIDE SEQUENCE [LARGE SCALE GENOMIC DNA]</scope>
    <source>
        <strain evidence="2">HL-49</strain>
    </source>
</reference>
<feature type="chain" id="PRO_5006145233" description="Periplasmic protein" evidence="1">
    <location>
        <begin position="20"/>
        <end position="166"/>
    </location>
</feature>